<reference evidence="2" key="1">
    <citation type="submission" date="2021-02" db="EMBL/GenBank/DDBJ databases">
        <authorList>
            <person name="Bekaert M."/>
        </authorList>
    </citation>
    <scope>NUCLEOTIDE SEQUENCE</scope>
    <source>
        <strain evidence="2">IoA-00</strain>
    </source>
</reference>
<accession>A0A7R8DA55</accession>
<keyword evidence="3" id="KW-1185">Reference proteome</keyword>
<protein>
    <submittedName>
        <fullName evidence="2">(salmon louse) hypothetical protein</fullName>
    </submittedName>
</protein>
<feature type="compositionally biased region" description="Low complexity" evidence="1">
    <location>
        <begin position="133"/>
        <end position="144"/>
    </location>
</feature>
<dbReference type="Proteomes" id="UP000675881">
    <property type="component" value="Chromosome 8"/>
</dbReference>
<dbReference type="EMBL" id="HG994587">
    <property type="protein sequence ID" value="CAF3023395.1"/>
    <property type="molecule type" value="Genomic_DNA"/>
</dbReference>
<evidence type="ECO:0000313" key="2">
    <source>
        <dbReference type="EMBL" id="CAF3023395.1"/>
    </source>
</evidence>
<sequence>MEFHGGHLPYLFKGLRISPNCLIHRQRNIPLITAHQAPSAFRIRITTNDNSPRLRLLPPLEALTQARTPTLHYLSSTLLLALRKTPFAVGSNISDEIVARPRPRRRLSSVYSTESIHSGSSDVSVNEDESNDRSNLVNNSNNYNHTISVNGGDKYSVFNSLRRTDSSYKGWSKEVLGIGPYGWSEEILEGGYESTDSAFSNGSDDGPKVFNQSNPFSTLPDPSSLWNNASSPNTNFLPQFP</sequence>
<dbReference type="AlphaFoldDB" id="A0A7R8DA55"/>
<feature type="region of interest" description="Disordered" evidence="1">
    <location>
        <begin position="109"/>
        <end position="145"/>
    </location>
</feature>
<organism evidence="2 3">
    <name type="scientific">Lepeophtheirus salmonis</name>
    <name type="common">Salmon louse</name>
    <name type="synonym">Caligus salmonis</name>
    <dbReference type="NCBI Taxonomy" id="72036"/>
    <lineage>
        <taxon>Eukaryota</taxon>
        <taxon>Metazoa</taxon>
        <taxon>Ecdysozoa</taxon>
        <taxon>Arthropoda</taxon>
        <taxon>Crustacea</taxon>
        <taxon>Multicrustacea</taxon>
        <taxon>Hexanauplia</taxon>
        <taxon>Copepoda</taxon>
        <taxon>Siphonostomatoida</taxon>
        <taxon>Caligidae</taxon>
        <taxon>Lepeophtheirus</taxon>
    </lineage>
</organism>
<proteinExistence type="predicted"/>
<feature type="compositionally biased region" description="Polar residues" evidence="1">
    <location>
        <begin position="194"/>
        <end position="203"/>
    </location>
</feature>
<feature type="compositionally biased region" description="Polar residues" evidence="1">
    <location>
        <begin position="109"/>
        <end position="124"/>
    </location>
</feature>
<feature type="region of interest" description="Disordered" evidence="1">
    <location>
        <begin position="194"/>
        <end position="241"/>
    </location>
</feature>
<gene>
    <name evidence="2" type="ORF">LSAA_14499</name>
</gene>
<name>A0A7R8DA55_LEPSM</name>
<evidence type="ECO:0000256" key="1">
    <source>
        <dbReference type="SAM" id="MobiDB-lite"/>
    </source>
</evidence>
<evidence type="ECO:0000313" key="3">
    <source>
        <dbReference type="Proteomes" id="UP000675881"/>
    </source>
</evidence>
<feature type="compositionally biased region" description="Polar residues" evidence="1">
    <location>
        <begin position="210"/>
        <end position="241"/>
    </location>
</feature>